<sequence>MSMKIIQVKDYEELCQKAAQILLQRVKDNRRLRLGLATGGTPVGVYRNMVQDHLDHGTSYREIQTFNLDEYLGLAPDHPQSYHAYMEEHLFRWVDLQPNKTHIPDGKAADPEAECRRYEEMIQQQGGIDLQLLGIGVNGHIGFNEPGTPFDSTTRVVQLAESTRRANARFFSEQEEVPTHAITMGIGTIMKSREILLLASGTSKAPVMRSMLQQEVSEQLPASVLKRHPRAQVIADQDALSLVEEELLQRFR</sequence>
<dbReference type="PROSITE" id="PS01161">
    <property type="entry name" value="GLC_GALNAC_ISOMERASE"/>
    <property type="match status" value="1"/>
</dbReference>
<dbReference type="InterPro" id="IPR004547">
    <property type="entry name" value="Glucosamine6P_isomerase"/>
</dbReference>
<dbReference type="UniPathway" id="UPA00629">
    <property type="reaction ID" value="UER00684"/>
</dbReference>
<proteinExistence type="inferred from homology"/>
<dbReference type="EMBL" id="FMZA01000004">
    <property type="protein sequence ID" value="SDC17448.1"/>
    <property type="molecule type" value="Genomic_DNA"/>
</dbReference>
<feature type="domain" description="Glucosamine/galactosamine-6-phosphate isomerase" evidence="5">
    <location>
        <begin position="12"/>
        <end position="227"/>
    </location>
</feature>
<dbReference type="FunFam" id="3.40.50.1360:FF:000003">
    <property type="entry name" value="Glucosamine-6-phosphate deaminase"/>
    <property type="match status" value="1"/>
</dbReference>
<dbReference type="InterPro" id="IPR006148">
    <property type="entry name" value="Glc/Gal-6P_isomerase"/>
</dbReference>
<dbReference type="GO" id="GO:0004342">
    <property type="term" value="F:glucosamine-6-phosphate deaminase activity"/>
    <property type="evidence" value="ECO:0007669"/>
    <property type="project" value="UniProtKB-UniRule"/>
</dbReference>
<dbReference type="GO" id="GO:0019262">
    <property type="term" value="P:N-acetylneuraminate catabolic process"/>
    <property type="evidence" value="ECO:0007669"/>
    <property type="project" value="UniProtKB-UniRule"/>
</dbReference>
<protein>
    <recommendedName>
        <fullName evidence="4">Glucosamine-6-phosphate deaminase</fullName>
        <ecNumber evidence="4">3.5.99.6</ecNumber>
    </recommendedName>
    <alternativeName>
        <fullName evidence="4">GlcN6P deaminase</fullName>
        <shortName evidence="4">GNPDA</shortName>
    </alternativeName>
    <alternativeName>
        <fullName evidence="4">Glucosamine-6-phosphate isomerase</fullName>
    </alternativeName>
</protein>
<feature type="active site" description="Proton acceptor; for ring-opening step" evidence="4">
    <location>
        <position position="140"/>
    </location>
</feature>
<organism evidence="6 7">
    <name type="scientific">Melghirimyces thermohalophilus</name>
    <dbReference type="NCBI Taxonomy" id="1236220"/>
    <lineage>
        <taxon>Bacteria</taxon>
        <taxon>Bacillati</taxon>
        <taxon>Bacillota</taxon>
        <taxon>Bacilli</taxon>
        <taxon>Bacillales</taxon>
        <taxon>Thermoactinomycetaceae</taxon>
        <taxon>Melghirimyces</taxon>
    </lineage>
</organism>
<dbReference type="InterPro" id="IPR018321">
    <property type="entry name" value="Glucosamine6P_isomerase_CS"/>
</dbReference>
<evidence type="ECO:0000256" key="2">
    <source>
        <dbReference type="ARBA" id="ARBA00022801"/>
    </source>
</evidence>
<feature type="active site" description="For ring-opening step" evidence="4">
    <location>
        <position position="145"/>
    </location>
</feature>
<dbReference type="Gene3D" id="3.40.50.1360">
    <property type="match status" value="1"/>
</dbReference>
<comment type="similarity">
    <text evidence="4">Belongs to the glucosamine/galactosamine-6-phosphate isomerase family. NagB subfamily.</text>
</comment>
<evidence type="ECO:0000313" key="6">
    <source>
        <dbReference type="EMBL" id="SDC17448.1"/>
    </source>
</evidence>
<dbReference type="Proteomes" id="UP000199387">
    <property type="component" value="Unassembled WGS sequence"/>
</dbReference>
<evidence type="ECO:0000259" key="5">
    <source>
        <dbReference type="Pfam" id="PF01182"/>
    </source>
</evidence>
<dbReference type="GO" id="GO:0006046">
    <property type="term" value="P:N-acetylglucosamine catabolic process"/>
    <property type="evidence" value="ECO:0007669"/>
    <property type="project" value="UniProtKB-UniRule"/>
</dbReference>
<comment type="caution">
    <text evidence="4">Lacks conserved residue(s) required for the propagation of feature annotation.</text>
</comment>
<keyword evidence="3 4" id="KW-0119">Carbohydrate metabolism</keyword>
<evidence type="ECO:0000256" key="3">
    <source>
        <dbReference type="ARBA" id="ARBA00023277"/>
    </source>
</evidence>
<dbReference type="PANTHER" id="PTHR11280">
    <property type="entry name" value="GLUCOSAMINE-6-PHOSPHATE ISOMERASE"/>
    <property type="match status" value="1"/>
</dbReference>
<evidence type="ECO:0000256" key="4">
    <source>
        <dbReference type="HAMAP-Rule" id="MF_01241"/>
    </source>
</evidence>
<feature type="active site" description="For ring-opening step" evidence="4">
    <location>
        <position position="138"/>
    </location>
</feature>
<dbReference type="EC" id="3.5.99.6" evidence="4"/>
<feature type="active site" description="Proton acceptor; for enolization step" evidence="4">
    <location>
        <position position="69"/>
    </location>
</feature>
<accession>A0A1G6JFH1</accession>
<dbReference type="HAMAP" id="MF_01241">
    <property type="entry name" value="GlcN6P_deamin"/>
    <property type="match status" value="1"/>
</dbReference>
<comment type="pathway">
    <text evidence="4">Amino-sugar metabolism; N-acetylneuraminate degradation; D-fructose 6-phosphate from N-acetylneuraminate: step 5/5.</text>
</comment>
<name>A0A1G6JFH1_9BACL</name>
<dbReference type="STRING" id="1236220.SAMN04488112_10419"/>
<reference evidence="6 7" key="1">
    <citation type="submission" date="2016-10" db="EMBL/GenBank/DDBJ databases">
        <authorList>
            <person name="de Groot N.N."/>
        </authorList>
    </citation>
    <scope>NUCLEOTIDE SEQUENCE [LARGE SCALE GENOMIC DNA]</scope>
    <source>
        <strain evidence="6 7">DSM 45514</strain>
    </source>
</reference>
<dbReference type="InterPro" id="IPR037171">
    <property type="entry name" value="NagB/RpiA_transferase-like"/>
</dbReference>
<dbReference type="Pfam" id="PF01182">
    <property type="entry name" value="Glucosamine_iso"/>
    <property type="match status" value="1"/>
</dbReference>
<keyword evidence="2 4" id="KW-0378">Hydrolase</keyword>
<dbReference type="SUPFAM" id="SSF100950">
    <property type="entry name" value="NagB/RpiA/CoA transferase-like"/>
    <property type="match status" value="1"/>
</dbReference>
<dbReference type="PANTHER" id="PTHR11280:SF5">
    <property type="entry name" value="GLUCOSAMINE-6-PHOSPHATE ISOMERASE"/>
    <property type="match status" value="1"/>
</dbReference>
<dbReference type="NCBIfam" id="TIGR00502">
    <property type="entry name" value="nagB"/>
    <property type="match status" value="1"/>
</dbReference>
<evidence type="ECO:0000256" key="1">
    <source>
        <dbReference type="ARBA" id="ARBA00000644"/>
    </source>
</evidence>
<dbReference type="GO" id="GO:0005737">
    <property type="term" value="C:cytoplasm"/>
    <property type="evidence" value="ECO:0007669"/>
    <property type="project" value="TreeGrafter"/>
</dbReference>
<dbReference type="CDD" id="cd01399">
    <property type="entry name" value="GlcN6P_deaminase"/>
    <property type="match status" value="1"/>
</dbReference>
<dbReference type="AlphaFoldDB" id="A0A1G6JFH1"/>
<dbReference type="GO" id="GO:0006043">
    <property type="term" value="P:glucosamine catabolic process"/>
    <property type="evidence" value="ECO:0007669"/>
    <property type="project" value="TreeGrafter"/>
</dbReference>
<keyword evidence="7" id="KW-1185">Reference proteome</keyword>
<gene>
    <name evidence="4" type="primary">nagB</name>
    <name evidence="6" type="ORF">SAMN04488112_10419</name>
</gene>
<evidence type="ECO:0000313" key="7">
    <source>
        <dbReference type="Proteomes" id="UP000199387"/>
    </source>
</evidence>
<dbReference type="GO" id="GO:0042802">
    <property type="term" value="F:identical protein binding"/>
    <property type="evidence" value="ECO:0007669"/>
    <property type="project" value="TreeGrafter"/>
</dbReference>
<dbReference type="GO" id="GO:0005975">
    <property type="term" value="P:carbohydrate metabolic process"/>
    <property type="evidence" value="ECO:0007669"/>
    <property type="project" value="InterPro"/>
</dbReference>
<comment type="catalytic activity">
    <reaction evidence="1 4">
        <text>alpha-D-glucosamine 6-phosphate + H2O = beta-D-fructose 6-phosphate + NH4(+)</text>
        <dbReference type="Rhea" id="RHEA:12172"/>
        <dbReference type="ChEBI" id="CHEBI:15377"/>
        <dbReference type="ChEBI" id="CHEBI:28938"/>
        <dbReference type="ChEBI" id="CHEBI:57634"/>
        <dbReference type="ChEBI" id="CHEBI:75989"/>
        <dbReference type="EC" id="3.5.99.6"/>
    </reaction>
</comment>
<comment type="function">
    <text evidence="4">Catalyzes the reversible isomerization-deamination of glucosamine 6-phosphate (GlcN6P) to form fructose 6-phosphate (Fru6P) and ammonium ion.</text>
</comment>